<dbReference type="SUPFAM" id="SSF48484">
    <property type="entry name" value="Lipoxigenase"/>
    <property type="match status" value="1"/>
</dbReference>
<proteinExistence type="predicted"/>
<keyword evidence="7" id="KW-1185">Reference proteome</keyword>
<gene>
    <name evidence="6" type="ORF">BJ508DRAFT_209136</name>
</gene>
<dbReference type="GO" id="GO:0034440">
    <property type="term" value="P:lipid oxidation"/>
    <property type="evidence" value="ECO:0007669"/>
    <property type="project" value="InterPro"/>
</dbReference>
<dbReference type="EMBL" id="ML119679">
    <property type="protein sequence ID" value="RPA81441.1"/>
    <property type="molecule type" value="Genomic_DNA"/>
</dbReference>
<dbReference type="PRINTS" id="PR00087">
    <property type="entry name" value="LIPOXYGENASE"/>
</dbReference>
<dbReference type="GO" id="GO:0043651">
    <property type="term" value="P:linoleic acid metabolic process"/>
    <property type="evidence" value="ECO:0007669"/>
    <property type="project" value="UniProtKB-ARBA"/>
</dbReference>
<evidence type="ECO:0000256" key="1">
    <source>
        <dbReference type="ARBA" id="ARBA00021175"/>
    </source>
</evidence>
<dbReference type="PANTHER" id="PTHR11771">
    <property type="entry name" value="LIPOXYGENASE"/>
    <property type="match status" value="1"/>
</dbReference>
<feature type="domain" description="Lipoxygenase" evidence="5">
    <location>
        <begin position="235"/>
        <end position="735"/>
    </location>
</feature>
<dbReference type="InterPro" id="IPR020834">
    <property type="entry name" value="LipOase_CS"/>
</dbReference>
<organism evidence="6 7">
    <name type="scientific">Ascobolus immersus RN42</name>
    <dbReference type="NCBI Taxonomy" id="1160509"/>
    <lineage>
        <taxon>Eukaryota</taxon>
        <taxon>Fungi</taxon>
        <taxon>Dikarya</taxon>
        <taxon>Ascomycota</taxon>
        <taxon>Pezizomycotina</taxon>
        <taxon>Pezizomycetes</taxon>
        <taxon>Pezizales</taxon>
        <taxon>Ascobolaceae</taxon>
        <taxon>Ascobolus</taxon>
    </lineage>
</organism>
<evidence type="ECO:0000313" key="7">
    <source>
        <dbReference type="Proteomes" id="UP000275078"/>
    </source>
</evidence>
<dbReference type="Gene3D" id="1.20.245.10">
    <property type="entry name" value="Lipoxygenase-1, Domain 5"/>
    <property type="match status" value="1"/>
</dbReference>
<sequence>MPSLDFLERPREDDLLQKELPHISDYPLSQFDKGMFSMQLLQLGILEPQEAFHMPIDNLVRGDVQKTVTAYGGNVEKGTFMGTKIALDQMWRLITEAHQNYFTATKREALIPLNIPTIEKKSLYEWEVNDYPPHCKLVPQEADVPAKQIFDIFALAHVRGIVNRAIPDTFSNESITDTVLRLVSDLDDKGFDLLDRTPENAVTIKDVEDFNTKYRRQVFGNGAYDSPNIGDRPDWYTDMVYAEQQFIGVNPTSIEQCPMELIGEFIDEAVKQGREDIANILRRETHNKSLYVQDCRYFRDAISYSFRGKAVPQVSPTDPLEDGTGKYGCASVSLFQLHDDGMLHPLSIVLDYKGSMKDSVTIFNRRTSPTDDSSHEASDWAWRYAKTCAQVSDYLRHQVAVHLVNTHLVEEAIIVATNRCFPPTHPIIRLLQPHWQKTLSINAAGRAVLFPEVITDVVGITEAQAISYVNYTYDNFDFTGSYVPNDLASRGFPISELPTSPKYHTYGYGRSILSTWNILKRFVLATLQVEYESDDHVRADIDVQEWCNELRSPTGGRLSSFPSEFNTIEDLADAITMCIHIASPQHTAVNYLQQYYTTFVISRPASLTAPLPKTLAELQAYKEKDLVEALPLKRTREYLLMSHVPWLLNSDVPDDLTLAHYAVSVYQCKEVRLGNDAGKQTKRSEIGKKFYEDLRELQKEIGKMSEELIKDDEGLRVLGGYSVLDPGKAAVSILI</sequence>
<keyword evidence="2" id="KW-0479">Metal-binding</keyword>
<dbReference type="AlphaFoldDB" id="A0A3N4IB65"/>
<dbReference type="Proteomes" id="UP000275078">
    <property type="component" value="Unassembled WGS sequence"/>
</dbReference>
<reference evidence="6 7" key="1">
    <citation type="journal article" date="2018" name="Nat. Ecol. Evol.">
        <title>Pezizomycetes genomes reveal the molecular basis of ectomycorrhizal truffle lifestyle.</title>
        <authorList>
            <person name="Murat C."/>
            <person name="Payen T."/>
            <person name="Noel B."/>
            <person name="Kuo A."/>
            <person name="Morin E."/>
            <person name="Chen J."/>
            <person name="Kohler A."/>
            <person name="Krizsan K."/>
            <person name="Balestrini R."/>
            <person name="Da Silva C."/>
            <person name="Montanini B."/>
            <person name="Hainaut M."/>
            <person name="Levati E."/>
            <person name="Barry K.W."/>
            <person name="Belfiori B."/>
            <person name="Cichocki N."/>
            <person name="Clum A."/>
            <person name="Dockter R.B."/>
            <person name="Fauchery L."/>
            <person name="Guy J."/>
            <person name="Iotti M."/>
            <person name="Le Tacon F."/>
            <person name="Lindquist E.A."/>
            <person name="Lipzen A."/>
            <person name="Malagnac F."/>
            <person name="Mello A."/>
            <person name="Molinier V."/>
            <person name="Miyauchi S."/>
            <person name="Poulain J."/>
            <person name="Riccioni C."/>
            <person name="Rubini A."/>
            <person name="Sitrit Y."/>
            <person name="Splivallo R."/>
            <person name="Traeger S."/>
            <person name="Wang M."/>
            <person name="Zifcakova L."/>
            <person name="Wipf D."/>
            <person name="Zambonelli A."/>
            <person name="Paolocci F."/>
            <person name="Nowrousian M."/>
            <person name="Ottonello S."/>
            <person name="Baldrian P."/>
            <person name="Spatafora J.W."/>
            <person name="Henrissat B."/>
            <person name="Nagy L.G."/>
            <person name="Aury J.M."/>
            <person name="Wincker P."/>
            <person name="Grigoriev I.V."/>
            <person name="Bonfante P."/>
            <person name="Martin F.M."/>
        </authorList>
    </citation>
    <scope>NUCLEOTIDE SEQUENCE [LARGE SCALE GENOMIC DNA]</scope>
    <source>
        <strain evidence="6 7">RN42</strain>
    </source>
</reference>
<evidence type="ECO:0000256" key="3">
    <source>
        <dbReference type="ARBA" id="ARBA00022964"/>
    </source>
</evidence>
<evidence type="ECO:0000259" key="5">
    <source>
        <dbReference type="PROSITE" id="PS51393"/>
    </source>
</evidence>
<dbReference type="InterPro" id="IPR000907">
    <property type="entry name" value="LipOase"/>
</dbReference>
<dbReference type="GO" id="GO:0046872">
    <property type="term" value="F:metal ion binding"/>
    <property type="evidence" value="ECO:0007669"/>
    <property type="project" value="UniProtKB-KW"/>
</dbReference>
<dbReference type="InterPro" id="IPR013819">
    <property type="entry name" value="LipOase_C"/>
</dbReference>
<accession>A0A3N4IB65</accession>
<dbReference type="Pfam" id="PF00305">
    <property type="entry name" value="Lipoxygenase"/>
    <property type="match status" value="1"/>
</dbReference>
<keyword evidence="3" id="KW-0223">Dioxygenase</keyword>
<keyword evidence="4" id="KW-0560">Oxidoreductase</keyword>
<dbReference type="InterPro" id="IPR036226">
    <property type="entry name" value="LipOase_C_sf"/>
</dbReference>
<dbReference type="PROSITE" id="PS00081">
    <property type="entry name" value="LIPOXYGENASE_2"/>
    <property type="match status" value="1"/>
</dbReference>
<dbReference type="GO" id="GO:0050584">
    <property type="term" value="F:linoleate 11-lipoxygenase activity"/>
    <property type="evidence" value="ECO:0007669"/>
    <property type="project" value="UniProtKB-ARBA"/>
</dbReference>
<evidence type="ECO:0000256" key="2">
    <source>
        <dbReference type="ARBA" id="ARBA00022723"/>
    </source>
</evidence>
<protein>
    <recommendedName>
        <fullName evidence="1">Manganese lipoxygenase</fullName>
    </recommendedName>
</protein>
<dbReference type="OrthoDB" id="407298at2759"/>
<dbReference type="STRING" id="1160509.A0A3N4IB65"/>
<evidence type="ECO:0000313" key="6">
    <source>
        <dbReference type="EMBL" id="RPA81441.1"/>
    </source>
</evidence>
<dbReference type="Gene3D" id="3.10.450.60">
    <property type="match status" value="1"/>
</dbReference>
<dbReference type="PROSITE" id="PS51393">
    <property type="entry name" value="LIPOXYGENASE_3"/>
    <property type="match status" value="1"/>
</dbReference>
<evidence type="ECO:0000256" key="4">
    <source>
        <dbReference type="ARBA" id="ARBA00023002"/>
    </source>
</evidence>
<name>A0A3N4IB65_ASCIM</name>